<dbReference type="InterPro" id="IPR036388">
    <property type="entry name" value="WH-like_DNA-bd_sf"/>
</dbReference>
<comment type="similarity">
    <text evidence="5">Belongs to the eukaryotic RPC3/POLR3C RNA polymerase subunit family.</text>
</comment>
<feature type="domain" description="RNA polymerase III subunit RPC82-related helix-turn-helix" evidence="6">
    <location>
        <begin position="44"/>
        <end position="101"/>
    </location>
</feature>
<dbReference type="OrthoDB" id="272392at2759"/>
<comment type="subunit">
    <text evidence="5">Component of the RNA polymerase III (Pol III) complex consisting of 17 subunits.</text>
</comment>
<sequence length="544" mass="61844">MNSTSIASSPSPSTVQKQAAALGALVHRSAWATSNPNPLTRLALHNVRSAFGECVEVVADILQAKCGRTLRQLLLLLKPEMDAPTVRAALLVLMQHSLASFQPSTNTYNFHLDAALRILRWPRYLECTKKIIDETAAWVLESLMLQGRWRTVDLLAHVSVPKKSDRYTSREQVLQALYKLVHMGCVIPAKPLASPLDKEEEQELIVDSKVTEEPPTKRVKIEEPFSTCEENFEDPTVIALLEGSAHYKATLPIDTVWKVNAAFFHDRLRANTLGKLVHERFGAKIPSCGSFVQAALLHRVTLKHGKQHSERDDVSLFTPQDLIQHMPKPVLQTLEKRSGGVLNNLTLSLQELSRLQHPTVLRLHADDLFEVDITSLMEYLHKRMANKIVCDRSGETAGRILSILSVLGSLESDKIAQHAMVPVKDTREILHRMYRQNYLELMTLNRSASTSMQHYVWLVAEQFSQVIVRDTAQALYNLRLRRQRQVQVGKEWIERAQQASVTEENDHETDRVNYQKFCVGLERLDHAVLQLDETLMILRDFQFR</sequence>
<dbReference type="AlphaFoldDB" id="A0A1Z5KD88"/>
<comment type="caution">
    <text evidence="8">The sequence shown here is derived from an EMBL/GenBank/DDBJ whole genome shotgun (WGS) entry which is preliminary data.</text>
</comment>
<dbReference type="Pfam" id="PF22536">
    <property type="entry name" value="WHD_POLR3C"/>
    <property type="match status" value="1"/>
</dbReference>
<dbReference type="InParanoid" id="A0A1Z5KD88"/>
<dbReference type="GO" id="GO:0003697">
    <property type="term" value="F:single-stranded DNA binding"/>
    <property type="evidence" value="ECO:0007669"/>
    <property type="project" value="UniProtKB-UniRule"/>
</dbReference>
<protein>
    <recommendedName>
        <fullName evidence="5">DNA-directed RNA polymerase III subunit RPC3</fullName>
        <shortName evidence="5">RNA polymerase III subunit C3</shortName>
    </recommendedName>
</protein>
<organism evidence="8 9">
    <name type="scientific">Fistulifera solaris</name>
    <name type="common">Oleaginous diatom</name>
    <dbReference type="NCBI Taxonomy" id="1519565"/>
    <lineage>
        <taxon>Eukaryota</taxon>
        <taxon>Sar</taxon>
        <taxon>Stramenopiles</taxon>
        <taxon>Ochrophyta</taxon>
        <taxon>Bacillariophyta</taxon>
        <taxon>Bacillariophyceae</taxon>
        <taxon>Bacillariophycidae</taxon>
        <taxon>Naviculales</taxon>
        <taxon>Naviculaceae</taxon>
        <taxon>Fistulifera</taxon>
    </lineage>
</organism>
<evidence type="ECO:0000313" key="9">
    <source>
        <dbReference type="Proteomes" id="UP000198406"/>
    </source>
</evidence>
<comment type="subcellular location">
    <subcellularLocation>
        <location evidence="1 5">Nucleus</location>
    </subcellularLocation>
</comment>
<evidence type="ECO:0000313" key="8">
    <source>
        <dbReference type="EMBL" id="GAX24229.1"/>
    </source>
</evidence>
<keyword evidence="4 5" id="KW-0539">Nucleus</keyword>
<dbReference type="PANTHER" id="PTHR12949:SF0">
    <property type="entry name" value="DNA-DIRECTED RNA POLYMERASE III SUBUNIT RPC3"/>
    <property type="match status" value="1"/>
</dbReference>
<evidence type="ECO:0000256" key="5">
    <source>
        <dbReference type="RuleBase" id="RU367076"/>
    </source>
</evidence>
<evidence type="ECO:0000256" key="4">
    <source>
        <dbReference type="ARBA" id="ARBA00023242"/>
    </source>
</evidence>
<dbReference type="Pfam" id="PF08221">
    <property type="entry name" value="HTH_9"/>
    <property type="match status" value="1"/>
</dbReference>
<evidence type="ECO:0000256" key="2">
    <source>
        <dbReference type="ARBA" id="ARBA00022478"/>
    </source>
</evidence>
<dbReference type="Proteomes" id="UP000198406">
    <property type="component" value="Unassembled WGS sequence"/>
</dbReference>
<accession>A0A1Z5KD88</accession>
<name>A0A1Z5KD88_FISSO</name>
<dbReference type="InterPro" id="IPR055207">
    <property type="entry name" value="POLR3C_WHD"/>
</dbReference>
<evidence type="ECO:0000256" key="3">
    <source>
        <dbReference type="ARBA" id="ARBA00023163"/>
    </source>
</evidence>
<evidence type="ECO:0000259" key="6">
    <source>
        <dbReference type="Pfam" id="PF08221"/>
    </source>
</evidence>
<dbReference type="PANTHER" id="PTHR12949">
    <property type="entry name" value="RNA POLYMERASE III DNA DIRECTED -RELATED"/>
    <property type="match status" value="1"/>
</dbReference>
<proteinExistence type="inferred from homology"/>
<keyword evidence="9" id="KW-1185">Reference proteome</keyword>
<dbReference type="InterPro" id="IPR013197">
    <property type="entry name" value="RNA_pol_III_RPC82-rel_HTH"/>
</dbReference>
<reference evidence="8 9" key="1">
    <citation type="journal article" date="2015" name="Plant Cell">
        <title>Oil accumulation by the oleaginous diatom Fistulifera solaris as revealed by the genome and transcriptome.</title>
        <authorList>
            <person name="Tanaka T."/>
            <person name="Maeda Y."/>
            <person name="Veluchamy A."/>
            <person name="Tanaka M."/>
            <person name="Abida H."/>
            <person name="Marechal E."/>
            <person name="Bowler C."/>
            <person name="Muto M."/>
            <person name="Sunaga Y."/>
            <person name="Tanaka M."/>
            <person name="Yoshino T."/>
            <person name="Taniguchi T."/>
            <person name="Fukuda Y."/>
            <person name="Nemoto M."/>
            <person name="Matsumoto M."/>
            <person name="Wong P.S."/>
            <person name="Aburatani S."/>
            <person name="Fujibuchi W."/>
        </authorList>
    </citation>
    <scope>NUCLEOTIDE SEQUENCE [LARGE SCALE GENOMIC DNA]</scope>
    <source>
        <strain evidence="8 9">JPCC DA0580</strain>
    </source>
</reference>
<dbReference type="InterPro" id="IPR039748">
    <property type="entry name" value="RPC3"/>
</dbReference>
<gene>
    <name evidence="8" type="ORF">FisN_4Lh325</name>
</gene>
<evidence type="ECO:0000259" key="7">
    <source>
        <dbReference type="Pfam" id="PF22536"/>
    </source>
</evidence>
<dbReference type="EMBL" id="BDSP01000207">
    <property type="protein sequence ID" value="GAX24229.1"/>
    <property type="molecule type" value="Genomic_DNA"/>
</dbReference>
<keyword evidence="2 5" id="KW-0240">DNA-directed RNA polymerase</keyword>
<feature type="domain" description="DNA-directed RNA polymerase III subunit RPC3 winged-helix" evidence="7">
    <location>
        <begin position="387"/>
        <end position="457"/>
    </location>
</feature>
<dbReference type="GO" id="GO:0005666">
    <property type="term" value="C:RNA polymerase III complex"/>
    <property type="evidence" value="ECO:0007669"/>
    <property type="project" value="UniProtKB-UniRule"/>
</dbReference>
<evidence type="ECO:0000256" key="1">
    <source>
        <dbReference type="ARBA" id="ARBA00004123"/>
    </source>
</evidence>
<dbReference type="Gene3D" id="1.10.10.10">
    <property type="entry name" value="Winged helix-like DNA-binding domain superfamily/Winged helix DNA-binding domain"/>
    <property type="match status" value="3"/>
</dbReference>
<comment type="function">
    <text evidence="5">DNA-dependent RNA polymerase catalyzes the transcription of DNA into RNA using the four ribonucleoside triphosphates as substrates. Specific core component of RNA polymerase III which synthesizes small RNAs, such as 5S rRNA and tRNAs.</text>
</comment>
<keyword evidence="3 5" id="KW-0804">Transcription</keyword>